<evidence type="ECO:0000256" key="6">
    <source>
        <dbReference type="ARBA" id="ARBA00022984"/>
    </source>
</evidence>
<evidence type="ECO:0000256" key="4">
    <source>
        <dbReference type="ARBA" id="ARBA00022692"/>
    </source>
</evidence>
<evidence type="ECO:0000256" key="12">
    <source>
        <dbReference type="ARBA" id="ARBA00041185"/>
    </source>
</evidence>
<evidence type="ECO:0000313" key="17">
    <source>
        <dbReference type="EMBL" id="OAA31416.1"/>
    </source>
</evidence>
<dbReference type="GO" id="GO:0015648">
    <property type="term" value="F:lipid-linked peptidoglycan transporter activity"/>
    <property type="evidence" value="ECO:0007669"/>
    <property type="project" value="TreeGrafter"/>
</dbReference>
<dbReference type="PROSITE" id="PS00428">
    <property type="entry name" value="FTSW_RODA_SPOVE"/>
    <property type="match status" value="1"/>
</dbReference>
<comment type="catalytic activity">
    <reaction evidence="15">
        <text>[GlcNAc-(1-&gt;4)-Mur2Ac(oyl-L-Ala-gamma-D-Glu-L-Lys-D-Ala-D-Ala)](n)-di-trans,octa-cis-undecaprenyl diphosphate + beta-D-GlcNAc-(1-&gt;4)-Mur2Ac(oyl-L-Ala-gamma-D-Glu-L-Lys-D-Ala-D-Ala)-di-trans,octa-cis-undecaprenyl diphosphate = [GlcNAc-(1-&gt;4)-Mur2Ac(oyl-L-Ala-gamma-D-Glu-L-Lys-D-Ala-D-Ala)](n+1)-di-trans,octa-cis-undecaprenyl diphosphate + di-trans,octa-cis-undecaprenyl diphosphate + H(+)</text>
        <dbReference type="Rhea" id="RHEA:23708"/>
        <dbReference type="Rhea" id="RHEA-COMP:9602"/>
        <dbReference type="Rhea" id="RHEA-COMP:9603"/>
        <dbReference type="ChEBI" id="CHEBI:15378"/>
        <dbReference type="ChEBI" id="CHEBI:58405"/>
        <dbReference type="ChEBI" id="CHEBI:60033"/>
        <dbReference type="ChEBI" id="CHEBI:78435"/>
        <dbReference type="EC" id="2.4.99.28"/>
    </reaction>
</comment>
<evidence type="ECO:0000256" key="10">
    <source>
        <dbReference type="ARBA" id="ARBA00033270"/>
    </source>
</evidence>
<feature type="transmembrane region" description="Helical" evidence="16">
    <location>
        <begin position="268"/>
        <end position="290"/>
    </location>
</feature>
<accession>A0A176K2H4</accession>
<dbReference type="GO" id="GO:0051301">
    <property type="term" value="P:cell division"/>
    <property type="evidence" value="ECO:0007669"/>
    <property type="project" value="InterPro"/>
</dbReference>
<sequence length="366" mass="40699">MKSQIIILSVFVSIMLAMGFVFIYSAGLSMEARLIGFYASEYLQRQLISFFIGLLLASIAIFMGGRTHFRLSFPFYYPAIISLLVFVLFSQSRGGSHRWIEFGNFTIQVSEFAKLVLLLILAVHFGKLNREKSNFWNTIILPILLSAPIIGLTFIEPDLSTSIIMLSIVLIMMILGGVKPAHLIVLFLVVILLGFIMLKADLIKPYQLERLSEFFSSLRGQGHEQVSYSLMAISSGDLFGRGLGMGVVKYYLPVSYSDFIFATIGEEWGIIGMFLLMFSYVGFVMVLSQIALRYIKNTEGKLFVIGFAFYVFLQASVNIGVNLGLFPPTGVTLPFVSYGGSSLMSLILGLGVVFSIILEKEEEDIG</sequence>
<dbReference type="PANTHER" id="PTHR30474:SF2">
    <property type="entry name" value="PEPTIDOGLYCAN GLYCOSYLTRANSFERASE FTSW-RELATED"/>
    <property type="match status" value="1"/>
</dbReference>
<evidence type="ECO:0000256" key="11">
    <source>
        <dbReference type="ARBA" id="ARBA00038053"/>
    </source>
</evidence>
<dbReference type="GO" id="GO:0008360">
    <property type="term" value="P:regulation of cell shape"/>
    <property type="evidence" value="ECO:0007669"/>
    <property type="project" value="UniProtKB-KW"/>
</dbReference>
<evidence type="ECO:0000256" key="3">
    <source>
        <dbReference type="ARBA" id="ARBA00022679"/>
    </source>
</evidence>
<gene>
    <name evidence="17" type="ORF">AT15_07935</name>
</gene>
<dbReference type="PATRIC" id="fig|1453497.3.peg.1577"/>
<feature type="transmembrane region" description="Helical" evidence="16">
    <location>
        <begin position="162"/>
        <end position="178"/>
    </location>
</feature>
<keyword evidence="2" id="KW-0328">Glycosyltransferase</keyword>
<evidence type="ECO:0000313" key="18">
    <source>
        <dbReference type="Proteomes" id="UP000077339"/>
    </source>
</evidence>
<keyword evidence="8 16" id="KW-0472">Membrane</keyword>
<keyword evidence="6" id="KW-0573">Peptidoglycan synthesis</keyword>
<evidence type="ECO:0000256" key="13">
    <source>
        <dbReference type="ARBA" id="ARBA00041418"/>
    </source>
</evidence>
<feature type="transmembrane region" description="Helical" evidence="16">
    <location>
        <begin position="102"/>
        <end position="123"/>
    </location>
</feature>
<dbReference type="InterPro" id="IPR018365">
    <property type="entry name" value="Cell_cycle_FtsW-rel_CS"/>
</dbReference>
<dbReference type="OrthoDB" id="9812661at2"/>
<feature type="transmembrane region" description="Helical" evidence="16">
    <location>
        <begin position="6"/>
        <end position="26"/>
    </location>
</feature>
<feature type="transmembrane region" description="Helical" evidence="16">
    <location>
        <begin position="71"/>
        <end position="90"/>
    </location>
</feature>
<keyword evidence="18" id="KW-1185">Reference proteome</keyword>
<proteinExistence type="inferred from homology"/>
<feature type="transmembrane region" description="Helical" evidence="16">
    <location>
        <begin position="302"/>
        <end position="323"/>
    </location>
</feature>
<evidence type="ECO:0000256" key="2">
    <source>
        <dbReference type="ARBA" id="ARBA00022676"/>
    </source>
</evidence>
<evidence type="ECO:0000256" key="9">
    <source>
        <dbReference type="ARBA" id="ARBA00032370"/>
    </source>
</evidence>
<dbReference type="InterPro" id="IPR001182">
    <property type="entry name" value="FtsW/RodA"/>
</dbReference>
<evidence type="ECO:0000256" key="14">
    <source>
        <dbReference type="ARBA" id="ARBA00044770"/>
    </source>
</evidence>
<feature type="transmembrane region" description="Helical" evidence="16">
    <location>
        <begin position="335"/>
        <end position="358"/>
    </location>
</feature>
<keyword evidence="3" id="KW-0808">Transferase</keyword>
<comment type="subcellular location">
    <subcellularLocation>
        <location evidence="1">Membrane</location>
        <topology evidence="1">Multi-pass membrane protein</topology>
    </subcellularLocation>
</comment>
<dbReference type="Pfam" id="PF01098">
    <property type="entry name" value="FTSW_RODA_SPOVE"/>
    <property type="match status" value="1"/>
</dbReference>
<evidence type="ECO:0000256" key="16">
    <source>
        <dbReference type="SAM" id="Phobius"/>
    </source>
</evidence>
<dbReference type="GO" id="GO:0008955">
    <property type="term" value="F:peptidoglycan glycosyltransferase activity"/>
    <property type="evidence" value="ECO:0007669"/>
    <property type="project" value="UniProtKB-EC"/>
</dbReference>
<feature type="transmembrane region" description="Helical" evidence="16">
    <location>
        <begin position="135"/>
        <end position="155"/>
    </location>
</feature>
<comment type="caution">
    <text evidence="17">The sequence shown here is derived from an EMBL/GenBank/DDBJ whole genome shotgun (WGS) entry which is preliminary data.</text>
</comment>
<organism evidence="17 18">
    <name type="scientific">Kosmotoga arenicorallina S304</name>
    <dbReference type="NCBI Taxonomy" id="1453497"/>
    <lineage>
        <taxon>Bacteria</taxon>
        <taxon>Thermotogati</taxon>
        <taxon>Thermotogota</taxon>
        <taxon>Thermotogae</taxon>
        <taxon>Kosmotogales</taxon>
        <taxon>Kosmotogaceae</taxon>
        <taxon>Kosmotoga</taxon>
    </lineage>
</organism>
<protein>
    <recommendedName>
        <fullName evidence="12">Probable peptidoglycan glycosyltransferase FtsW</fullName>
        <ecNumber evidence="14">2.4.99.28</ecNumber>
    </recommendedName>
    <alternativeName>
        <fullName evidence="13">Cell division protein FtsW</fullName>
    </alternativeName>
    <alternativeName>
        <fullName evidence="10">Cell wall polymerase</fullName>
    </alternativeName>
    <alternativeName>
        <fullName evidence="9">Peptidoglycan polymerase</fullName>
    </alternativeName>
</protein>
<dbReference type="RefSeq" id="WP_068346544.1">
    <property type="nucleotide sequence ID" value="NZ_JFHK01000004.1"/>
</dbReference>
<feature type="transmembrane region" description="Helical" evidence="16">
    <location>
        <begin position="47"/>
        <end position="65"/>
    </location>
</feature>
<evidence type="ECO:0000256" key="7">
    <source>
        <dbReference type="ARBA" id="ARBA00022989"/>
    </source>
</evidence>
<evidence type="ECO:0000256" key="15">
    <source>
        <dbReference type="ARBA" id="ARBA00049902"/>
    </source>
</evidence>
<dbReference type="EC" id="2.4.99.28" evidence="14"/>
<dbReference type="Proteomes" id="UP000077339">
    <property type="component" value="Unassembled WGS sequence"/>
</dbReference>
<dbReference type="GO" id="GO:0005886">
    <property type="term" value="C:plasma membrane"/>
    <property type="evidence" value="ECO:0007669"/>
    <property type="project" value="TreeGrafter"/>
</dbReference>
<evidence type="ECO:0000256" key="1">
    <source>
        <dbReference type="ARBA" id="ARBA00004141"/>
    </source>
</evidence>
<evidence type="ECO:0000256" key="8">
    <source>
        <dbReference type="ARBA" id="ARBA00023136"/>
    </source>
</evidence>
<dbReference type="STRING" id="1453497.AT15_07935"/>
<dbReference type="EMBL" id="JFHK01000004">
    <property type="protein sequence ID" value="OAA31416.1"/>
    <property type="molecule type" value="Genomic_DNA"/>
</dbReference>
<evidence type="ECO:0000256" key="5">
    <source>
        <dbReference type="ARBA" id="ARBA00022960"/>
    </source>
</evidence>
<feature type="transmembrane region" description="Helical" evidence="16">
    <location>
        <begin position="184"/>
        <end position="202"/>
    </location>
</feature>
<dbReference type="GO" id="GO:0009252">
    <property type="term" value="P:peptidoglycan biosynthetic process"/>
    <property type="evidence" value="ECO:0007669"/>
    <property type="project" value="UniProtKB-KW"/>
</dbReference>
<keyword evidence="5" id="KW-0133">Cell shape</keyword>
<keyword evidence="7 16" id="KW-1133">Transmembrane helix</keyword>
<keyword evidence="4 16" id="KW-0812">Transmembrane</keyword>
<name>A0A176K2H4_9BACT</name>
<dbReference type="GO" id="GO:0032153">
    <property type="term" value="C:cell division site"/>
    <property type="evidence" value="ECO:0007669"/>
    <property type="project" value="TreeGrafter"/>
</dbReference>
<reference evidence="17 18" key="1">
    <citation type="submission" date="2014-02" db="EMBL/GenBank/DDBJ databases">
        <title>Kosmotoga genome sequencing.</title>
        <authorList>
            <person name="Pollo S.M."/>
            <person name="Charchuk R."/>
            <person name="Nesbo C.L."/>
        </authorList>
    </citation>
    <scope>NUCLEOTIDE SEQUENCE [LARGE SCALE GENOMIC DNA]</scope>
    <source>
        <strain evidence="17 18">S304</strain>
    </source>
</reference>
<dbReference type="AlphaFoldDB" id="A0A176K2H4"/>
<comment type="similarity">
    <text evidence="11">Belongs to the SEDS family. FtsW subfamily.</text>
</comment>
<dbReference type="PANTHER" id="PTHR30474">
    <property type="entry name" value="CELL CYCLE PROTEIN"/>
    <property type="match status" value="1"/>
</dbReference>